<reference evidence="2 3" key="1">
    <citation type="submission" date="2021-12" db="EMBL/GenBank/DDBJ databases">
        <title>Discovery of the Pendulisporaceae a myxobacterial family with distinct sporulation behavior and unique specialized metabolism.</title>
        <authorList>
            <person name="Garcia R."/>
            <person name="Popoff A."/>
            <person name="Bader C.D."/>
            <person name="Loehr J."/>
            <person name="Walesch S."/>
            <person name="Walt C."/>
            <person name="Boldt J."/>
            <person name="Bunk B."/>
            <person name="Haeckl F.J.F.P.J."/>
            <person name="Gunesch A.P."/>
            <person name="Birkelbach J."/>
            <person name="Nuebel U."/>
            <person name="Pietschmann T."/>
            <person name="Bach T."/>
            <person name="Mueller R."/>
        </authorList>
    </citation>
    <scope>NUCLEOTIDE SEQUENCE [LARGE SCALE GENOMIC DNA]</scope>
    <source>
        <strain evidence="2 3">MSr12523</strain>
    </source>
</reference>
<feature type="region of interest" description="Disordered" evidence="1">
    <location>
        <begin position="103"/>
        <end position="156"/>
    </location>
</feature>
<feature type="region of interest" description="Disordered" evidence="1">
    <location>
        <begin position="400"/>
        <end position="419"/>
    </location>
</feature>
<evidence type="ECO:0000256" key="1">
    <source>
        <dbReference type="SAM" id="MobiDB-lite"/>
    </source>
</evidence>
<name>A0ABZ2KPI1_9BACT</name>
<evidence type="ECO:0000313" key="2">
    <source>
        <dbReference type="EMBL" id="WXA98975.1"/>
    </source>
</evidence>
<accession>A0ABZ2KPI1</accession>
<protein>
    <submittedName>
        <fullName evidence="2">Conserved phage C-terminal domain-containing protein</fullName>
    </submittedName>
</protein>
<dbReference type="Proteomes" id="UP001379533">
    <property type="component" value="Chromosome"/>
</dbReference>
<sequence length="469" mass="51360">MARIRTLKPELLEDAVTAGLSHGAFRLFVGCILLADDYGNLRADPRRLRGEVFWGSDATGPTEVTRLLGELSEAGRAGPQSGLVQLYTVRGQLYAHIRNWEKHQKVDHPGRPRCPSPNDPETEEYSPNSQSSRDLREPLGGFSQSRGSHFAHHRDEPAHAVDRLLAEGEEKTEQFSLSGESSRDLREGLGGASESSESASTHSVVQSGNAAEAASTASDEKSEEFSPNSESSRDVREALAPDMDQYPDQGIGINTSALPPAGSDEPAPIPESSSPKTEEPRPHRPTNSQATLPFAQPTPAASSSHERAVFDHWLTGWRKNVGGIREPKLDPKRRGRIKARLREGFTVDELKRAIDGLWSSDWHLGQNETGKRYVDIELVCRDTSHVERFLEMTRSEPSAPSARVTRISEPDPSEFVPPPAGFREALEAIATRMSATRPAGSVVKADPERGADVRWSSKREPRVESGHAG</sequence>
<feature type="region of interest" description="Disordered" evidence="1">
    <location>
        <begin position="170"/>
        <end position="306"/>
    </location>
</feature>
<dbReference type="RefSeq" id="WP_394849605.1">
    <property type="nucleotide sequence ID" value="NZ_CP089982.1"/>
</dbReference>
<keyword evidence="3" id="KW-1185">Reference proteome</keyword>
<organism evidence="2 3">
    <name type="scientific">Pendulispora brunnea</name>
    <dbReference type="NCBI Taxonomy" id="2905690"/>
    <lineage>
        <taxon>Bacteria</taxon>
        <taxon>Pseudomonadati</taxon>
        <taxon>Myxococcota</taxon>
        <taxon>Myxococcia</taxon>
        <taxon>Myxococcales</taxon>
        <taxon>Sorangiineae</taxon>
        <taxon>Pendulisporaceae</taxon>
        <taxon>Pendulispora</taxon>
    </lineage>
</organism>
<feature type="compositionally biased region" description="Basic and acidic residues" evidence="1">
    <location>
        <begin position="445"/>
        <end position="469"/>
    </location>
</feature>
<proteinExistence type="predicted"/>
<gene>
    <name evidence="2" type="ORF">LZC95_19410</name>
</gene>
<evidence type="ECO:0000313" key="3">
    <source>
        <dbReference type="Proteomes" id="UP001379533"/>
    </source>
</evidence>
<feature type="region of interest" description="Disordered" evidence="1">
    <location>
        <begin position="434"/>
        <end position="469"/>
    </location>
</feature>
<dbReference type="EMBL" id="CP089982">
    <property type="protein sequence ID" value="WXA98975.1"/>
    <property type="molecule type" value="Genomic_DNA"/>
</dbReference>